<organism evidence="3 4">
    <name type="scientific">Caldimonas mangrovi</name>
    <dbReference type="NCBI Taxonomy" id="2944811"/>
    <lineage>
        <taxon>Bacteria</taxon>
        <taxon>Pseudomonadati</taxon>
        <taxon>Pseudomonadota</taxon>
        <taxon>Betaproteobacteria</taxon>
        <taxon>Burkholderiales</taxon>
        <taxon>Sphaerotilaceae</taxon>
        <taxon>Caldimonas</taxon>
    </lineage>
</organism>
<evidence type="ECO:0000313" key="3">
    <source>
        <dbReference type="EMBL" id="MCM5681386.1"/>
    </source>
</evidence>
<name>A0ABT0YRL8_9BURK</name>
<dbReference type="RefSeq" id="WP_251779872.1">
    <property type="nucleotide sequence ID" value="NZ_JAMKFE010000011.1"/>
</dbReference>
<proteinExistence type="predicted"/>
<accession>A0ABT0YRL8</accession>
<gene>
    <name evidence="3" type="ORF">M8A51_17805</name>
</gene>
<dbReference type="Pfam" id="PF20066">
    <property type="entry name" value="Glyoxalase_8"/>
    <property type="match status" value="1"/>
</dbReference>
<evidence type="ECO:0000256" key="1">
    <source>
        <dbReference type="SAM" id="MobiDB-lite"/>
    </source>
</evidence>
<feature type="compositionally biased region" description="Basic and acidic residues" evidence="1">
    <location>
        <begin position="131"/>
        <end position="148"/>
    </location>
</feature>
<comment type="caution">
    <text evidence="3">The sequence shown here is derived from an EMBL/GenBank/DDBJ whole genome shotgun (WGS) entry which is preliminary data.</text>
</comment>
<feature type="region of interest" description="Disordered" evidence="1">
    <location>
        <begin position="126"/>
        <end position="148"/>
    </location>
</feature>
<reference evidence="3" key="1">
    <citation type="submission" date="2022-05" db="EMBL/GenBank/DDBJ databases">
        <title>Schlegelella sp. nov., isolated from mangrove soil.</title>
        <authorList>
            <person name="Liu Y."/>
            <person name="Ge X."/>
            <person name="Liu W."/>
        </authorList>
    </citation>
    <scope>NUCLEOTIDE SEQUENCE</scope>
    <source>
        <strain evidence="3">S2-27</strain>
    </source>
</reference>
<feature type="domain" description="Glyoxalase-related protein" evidence="2">
    <location>
        <begin position="7"/>
        <end position="145"/>
    </location>
</feature>
<dbReference type="InterPro" id="IPR045517">
    <property type="entry name" value="Glyoxalase_8"/>
</dbReference>
<dbReference type="EMBL" id="JAMKFE010000011">
    <property type="protein sequence ID" value="MCM5681386.1"/>
    <property type="molecule type" value="Genomic_DNA"/>
</dbReference>
<protein>
    <submittedName>
        <fullName evidence="3">Glyoxalase superfamily protein</fullName>
    </submittedName>
</protein>
<sequence length="148" mass="16542">MKTRPASQLPSITAAKEQAKRLRERLEAEGASLSHSKSLELIAHQLGHRDWNTLHAAIGDRPAVQWTVGDRVRGSYLSQPFEAEILAVETVRPGWFRLTLDFDEAVDVVTFDSFSNFRKRVTGVVGPAGTSREKTSNGRPQLELDMRD</sequence>
<evidence type="ECO:0000259" key="2">
    <source>
        <dbReference type="Pfam" id="PF20066"/>
    </source>
</evidence>
<keyword evidence="4" id="KW-1185">Reference proteome</keyword>
<dbReference type="Proteomes" id="UP001165541">
    <property type="component" value="Unassembled WGS sequence"/>
</dbReference>
<evidence type="ECO:0000313" key="4">
    <source>
        <dbReference type="Proteomes" id="UP001165541"/>
    </source>
</evidence>